<dbReference type="Proteomes" id="UP000007136">
    <property type="component" value="Chromosome"/>
</dbReference>
<sequence>MREVLPLVDAFLAMPRTPTTRRDLLGVTRNARELVTRVLRVRDSLLDAVEFFDRDNLERVARWADALRIDGLHYVANAGRVDAELIEGGQRRSLVYPPELQPMADEPFDRVGSAVNTVSKRVEGSRR</sequence>
<gene>
    <name evidence="1" type="ordered locus">Mpop_3713</name>
</gene>
<evidence type="ECO:0000313" key="2">
    <source>
        <dbReference type="Proteomes" id="UP000007136"/>
    </source>
</evidence>
<dbReference type="KEGG" id="mpo:Mpop_3713"/>
<dbReference type="AlphaFoldDB" id="B1Z8H5"/>
<accession>B1Z8H5</accession>
<organism evidence="1 2">
    <name type="scientific">Methylorubrum populi (strain ATCC BAA-705 / NCIMB 13946 / BJ001)</name>
    <name type="common">Methylobacterium populi</name>
    <dbReference type="NCBI Taxonomy" id="441620"/>
    <lineage>
        <taxon>Bacteria</taxon>
        <taxon>Pseudomonadati</taxon>
        <taxon>Pseudomonadota</taxon>
        <taxon>Alphaproteobacteria</taxon>
        <taxon>Hyphomicrobiales</taxon>
        <taxon>Methylobacteriaceae</taxon>
        <taxon>Methylorubrum</taxon>
    </lineage>
</organism>
<proteinExistence type="predicted"/>
<evidence type="ECO:0000313" key="1">
    <source>
        <dbReference type="EMBL" id="ACB81857.1"/>
    </source>
</evidence>
<dbReference type="EMBL" id="CP001029">
    <property type="protein sequence ID" value="ACB81857.1"/>
    <property type="molecule type" value="Genomic_DNA"/>
</dbReference>
<dbReference type="HOGENOM" id="CLU_1967980_0_0_5"/>
<name>B1Z8H5_METPB</name>
<protein>
    <submittedName>
        <fullName evidence="1">Uncharacterized protein</fullName>
    </submittedName>
</protein>
<reference evidence="1 2" key="1">
    <citation type="submission" date="2008-04" db="EMBL/GenBank/DDBJ databases">
        <title>Complete sequence of chromosome of Methylobacterium populi BJ001.</title>
        <authorList>
            <consortium name="US DOE Joint Genome Institute"/>
            <person name="Copeland A."/>
            <person name="Lucas S."/>
            <person name="Lapidus A."/>
            <person name="Glavina del Rio T."/>
            <person name="Dalin E."/>
            <person name="Tice H."/>
            <person name="Bruce D."/>
            <person name="Goodwin L."/>
            <person name="Pitluck S."/>
            <person name="Chertkov O."/>
            <person name="Brettin T."/>
            <person name="Detter J.C."/>
            <person name="Han C."/>
            <person name="Kuske C.R."/>
            <person name="Schmutz J."/>
            <person name="Larimer F."/>
            <person name="Land M."/>
            <person name="Hauser L."/>
            <person name="Kyrpides N."/>
            <person name="Mikhailova N."/>
            <person name="Marx C."/>
            <person name="Richardson P."/>
        </authorList>
    </citation>
    <scope>NUCLEOTIDE SEQUENCE [LARGE SCALE GENOMIC DNA]</scope>
    <source>
        <strain evidence="2">ATCC BAA-705 / NCIMB 13946 / BJ001</strain>
    </source>
</reference>